<protein>
    <recommendedName>
        <fullName evidence="3">SsrA-binding protein</fullName>
    </recommendedName>
</protein>
<organism evidence="1 2">
    <name type="scientific">Chryseolinea serpens</name>
    <dbReference type="NCBI Taxonomy" id="947013"/>
    <lineage>
        <taxon>Bacteria</taxon>
        <taxon>Pseudomonadati</taxon>
        <taxon>Bacteroidota</taxon>
        <taxon>Cytophagia</taxon>
        <taxon>Cytophagales</taxon>
        <taxon>Fulvivirgaceae</taxon>
        <taxon>Chryseolinea</taxon>
    </lineage>
</organism>
<evidence type="ECO:0000313" key="2">
    <source>
        <dbReference type="Proteomes" id="UP000184212"/>
    </source>
</evidence>
<evidence type="ECO:0000313" key="1">
    <source>
        <dbReference type="EMBL" id="SHH26484.1"/>
    </source>
</evidence>
<evidence type="ECO:0008006" key="3">
    <source>
        <dbReference type="Google" id="ProtNLM"/>
    </source>
</evidence>
<proteinExistence type="predicted"/>
<dbReference type="EMBL" id="FQWQ01000002">
    <property type="protein sequence ID" value="SHH26484.1"/>
    <property type="molecule type" value="Genomic_DNA"/>
</dbReference>
<dbReference type="RefSeq" id="WP_178377138.1">
    <property type="nucleotide sequence ID" value="NZ_FQWQ01000002.1"/>
</dbReference>
<reference evidence="1 2" key="1">
    <citation type="submission" date="2016-11" db="EMBL/GenBank/DDBJ databases">
        <authorList>
            <person name="Jaros S."/>
            <person name="Januszkiewicz K."/>
            <person name="Wedrychowicz H."/>
        </authorList>
    </citation>
    <scope>NUCLEOTIDE SEQUENCE [LARGE SCALE GENOMIC DNA]</scope>
    <source>
        <strain evidence="1 2">DSM 24574</strain>
    </source>
</reference>
<sequence>MKKSLFKLLASVNKVILPRYSQRDITRLSKLDKALVAYRYWVTLNALD</sequence>
<keyword evidence="2" id="KW-1185">Reference proteome</keyword>
<accession>A0A1M5RJS6</accession>
<dbReference type="AlphaFoldDB" id="A0A1M5RJS6"/>
<name>A0A1M5RJS6_9BACT</name>
<dbReference type="Proteomes" id="UP000184212">
    <property type="component" value="Unassembled WGS sequence"/>
</dbReference>
<gene>
    <name evidence="1" type="ORF">SAMN04488109_3434</name>
</gene>